<reference evidence="2 3" key="1">
    <citation type="submission" date="2016-11" db="EMBL/GenBank/DDBJ databases">
        <title>Draft Genome Sequences of Nine Cyanobacterial Strains from Diverse Habitats.</title>
        <authorList>
            <person name="Zhu T."/>
            <person name="Hou S."/>
            <person name="Lu X."/>
            <person name="Hess W.R."/>
        </authorList>
    </citation>
    <scope>NUCLEOTIDE SEQUENCE [LARGE SCALE GENOMIC DNA]</scope>
    <source>
        <strain evidence="2 3">NIES-30</strain>
    </source>
</reference>
<evidence type="ECO:0000313" key="3">
    <source>
        <dbReference type="Proteomes" id="UP000185557"/>
    </source>
</evidence>
<keyword evidence="1" id="KW-1133">Transmembrane helix</keyword>
<feature type="transmembrane region" description="Helical" evidence="1">
    <location>
        <begin position="196"/>
        <end position="218"/>
    </location>
</feature>
<dbReference type="AlphaFoldDB" id="A0A1U7J1K7"/>
<keyword evidence="1" id="KW-0472">Membrane</keyword>
<feature type="transmembrane region" description="Helical" evidence="1">
    <location>
        <begin position="224"/>
        <end position="245"/>
    </location>
</feature>
<feature type="transmembrane region" description="Helical" evidence="1">
    <location>
        <begin position="61"/>
        <end position="81"/>
    </location>
</feature>
<comment type="caution">
    <text evidence="2">The sequence shown here is derived from an EMBL/GenBank/DDBJ whole genome shotgun (WGS) entry which is preliminary data.</text>
</comment>
<keyword evidence="3" id="KW-1185">Reference proteome</keyword>
<protein>
    <submittedName>
        <fullName evidence="2">Uncharacterized protein</fullName>
    </submittedName>
</protein>
<dbReference type="Proteomes" id="UP000185557">
    <property type="component" value="Unassembled WGS sequence"/>
</dbReference>
<feature type="transmembrane region" description="Helical" evidence="1">
    <location>
        <begin position="21"/>
        <end position="41"/>
    </location>
</feature>
<gene>
    <name evidence="2" type="ORF">NIES30_18250</name>
</gene>
<dbReference type="RefSeq" id="WP_073609873.1">
    <property type="nucleotide sequence ID" value="NZ_MRCG01000015.1"/>
</dbReference>
<name>A0A1U7J1K7_9CYAN</name>
<evidence type="ECO:0000313" key="2">
    <source>
        <dbReference type="EMBL" id="OKH45825.1"/>
    </source>
</evidence>
<dbReference type="EMBL" id="MRCG01000015">
    <property type="protein sequence ID" value="OKH45825.1"/>
    <property type="molecule type" value="Genomic_DNA"/>
</dbReference>
<organism evidence="2 3">
    <name type="scientific">Phormidium tenue NIES-30</name>
    <dbReference type="NCBI Taxonomy" id="549789"/>
    <lineage>
        <taxon>Bacteria</taxon>
        <taxon>Bacillati</taxon>
        <taxon>Cyanobacteriota</taxon>
        <taxon>Cyanophyceae</taxon>
        <taxon>Oscillatoriophycideae</taxon>
        <taxon>Oscillatoriales</taxon>
        <taxon>Oscillatoriaceae</taxon>
        <taxon>Phormidium</taxon>
    </lineage>
</organism>
<accession>A0A1U7J1K7</accession>
<dbReference type="OrthoDB" id="9853205at2"/>
<sequence>MNKSNWFSRGINFCLNYLSRTVWQLFISLSLFLAALAYEFFGSQQADISIDIKSTNFTLGVIGSILALATSISFSFMVFSISQANNRKHDLFYRFKSMLFEFDSFLKDYPATERKVSEAQALSWQLKFIKLSEFPLFDWGDTIKDLTTYLTEAEDYEEDLNLDNKILGYLGFLEETVSEIGLICINQITSQIYVDIVIKILALITLLIVTLISGYLNLGTIQNSVLSCSPVFFASFSCLIFLQVIRCLKMESKEILNFVEWENSEGL</sequence>
<evidence type="ECO:0000256" key="1">
    <source>
        <dbReference type="SAM" id="Phobius"/>
    </source>
</evidence>
<keyword evidence="1" id="KW-0812">Transmembrane</keyword>
<proteinExistence type="predicted"/>